<keyword evidence="2" id="KW-0472">Membrane</keyword>
<proteinExistence type="predicted"/>
<sequence length="1202" mass="135336">MRKTLLALIASTALLTGCFDKEVKTIQTESSSRAEERGTDDVQYNVENNYIEGLSNNCQQAEAVNADKTSKYILLGTKESVNKYECNGDNNYFPNVGEQSEEMRELVVYIVLGTSAFILVMTFLFKIKAVMSGNAMRTANTASKMMYSILMFIIISASPILAIYVLAVSFQWGTTTTQTAKDNRLYKEASVDMPDFSYKNDKIAAITEYLVCVKSRSFSSEQDATLKMFKTPMGYAYKGSYDRCSVNVSFGVDTHGHEIGKTFGIFKDYNKMQSIAFNAAMEELVTDAEKIAANISTGMHGVFGSSGFDESKFTCNIQDLAAIDVYYYNARELARYKKYADDCLGKRFIFKLSKAPNITMEQIENQEITLGHRRVQICSGTYEEKNLVSRNEILEQYKACYIQNCSNMITSGSVYSCSVALNKFFQLRDDKLAQFFSLPASDPRRRVLNSASEQTVINTFNAAFSFLDKREYAQTVSNVEASIPVSTEKGQLSLGEVKDIFEEGDTSLLDSVTELDLFSLLDRMSSVNGIGGSKRFLTCAQNFNAMKDGFDCGSAYEEMQLFGFNTTVLGMQLSFGSMLHSFPEKRVKPKAGDTALAGTSKVLGSVIGVKFTNRIKAFLVPAYSDIIALSVDSAFGSKTIELTGNYPTYYALMILLDQIPDAGKRLIGIASTLLFVTGQAMIYLLPSLEYFMFLTIIVTVTFEFLFKPETMAIRWLVDIDSPPDRRDLDRPAIIMWFEKMLFIGINTASAFLLIPHIFQATLTFFIGLFIWANGFFSSIIATGMSILIFILIFKITASLIKNMGNYFEAMYFGTNTKHDMRLQGIDEQKAIAKAYKGDLQMNTLKDLLGSTIKMLIIFGISFAIALVVPKYFFAVPLVLGFLYWVFEDRVNEFLFDEETFEMSLVAFIAAPVAAIAAAFSFNYTLGIWALAFTLYKTHAFRHLHRAIGSGFKALFGSVEYMTGTNKTLAKFLQQRIAKSKEFEKKFHSTRFLIEDILLSDKEILKQALRNNRALKDEEKSIRHQIVGDFIVDTNLGAVLLSPSETDNPIEFFKSKKLQQFFSYVEIDDKALIHDTKNNVYLYKDLSVDSYYQKLKHGEEIKDDNGKQIEIMGFPLTADTETIVTLGMMCDDFSKVNIVEPSSPTPSEPAPAPVLQKPKFSRERVVMTLCELYKNNETNPREHADFRRRFDRQTDPLMKETDL</sequence>
<dbReference type="AlphaFoldDB" id="U9TV58"/>
<protein>
    <submittedName>
        <fullName evidence="4">Uncharacterized protein</fullName>
    </submittedName>
</protein>
<feature type="region of interest" description="Disordered" evidence="1">
    <location>
        <begin position="1183"/>
        <end position="1202"/>
    </location>
</feature>
<dbReference type="PROSITE" id="PS51257">
    <property type="entry name" value="PROKAR_LIPOPROTEIN"/>
    <property type="match status" value="1"/>
</dbReference>
<gene>
    <name evidence="4" type="ORF">GLOINDRAFT_96534</name>
</gene>
<accession>U9TV58</accession>
<dbReference type="EMBL" id="KE392275">
    <property type="protein sequence ID" value="ESA12044.1"/>
    <property type="molecule type" value="Genomic_DNA"/>
</dbReference>
<feature type="transmembrane region" description="Helical" evidence="2">
    <location>
        <begin position="146"/>
        <end position="172"/>
    </location>
</feature>
<keyword evidence="3" id="KW-0732">Signal</keyword>
<feature type="chain" id="PRO_5004689836" evidence="3">
    <location>
        <begin position="21"/>
        <end position="1202"/>
    </location>
</feature>
<evidence type="ECO:0000256" key="2">
    <source>
        <dbReference type="SAM" id="Phobius"/>
    </source>
</evidence>
<feature type="transmembrane region" description="Helical" evidence="2">
    <location>
        <begin position="106"/>
        <end position="125"/>
    </location>
</feature>
<dbReference type="HOGENOM" id="CLU_270642_0_0_1"/>
<feature type="transmembrane region" description="Helical" evidence="2">
    <location>
        <begin position="904"/>
        <end position="935"/>
    </location>
</feature>
<evidence type="ECO:0000256" key="1">
    <source>
        <dbReference type="SAM" id="MobiDB-lite"/>
    </source>
</evidence>
<evidence type="ECO:0000313" key="4">
    <source>
        <dbReference type="EMBL" id="ESA12044.1"/>
    </source>
</evidence>
<feature type="transmembrane region" description="Helical" evidence="2">
    <location>
        <begin position="764"/>
        <end position="793"/>
    </location>
</feature>
<reference evidence="4" key="1">
    <citation type="submission" date="2013-07" db="EMBL/GenBank/DDBJ databases">
        <title>The genome of an arbuscular mycorrhizal fungus provides insights into the evolution of the oldest plant symbiosis.</title>
        <authorList>
            <consortium name="DOE Joint Genome Institute"/>
            <person name="Tisserant E."/>
            <person name="Malbreil M."/>
            <person name="Kuo A."/>
            <person name="Kohler A."/>
            <person name="Symeonidi A."/>
            <person name="Balestrini R."/>
            <person name="Charron P."/>
            <person name="Duensing N."/>
            <person name="Frei-dit-Frey N."/>
            <person name="Gianinazzi-Pearson V."/>
            <person name="Gilbert B."/>
            <person name="Handa Y."/>
            <person name="Hijri M."/>
            <person name="Kaul R."/>
            <person name="Kawaguchi M."/>
            <person name="Krajinski F."/>
            <person name="Lammers P."/>
            <person name="Lapierre D."/>
            <person name="Masclaux F.G."/>
            <person name="Murat C."/>
            <person name="Morin E."/>
            <person name="Ndikumana S."/>
            <person name="Pagni M."/>
            <person name="Petitpierre D."/>
            <person name="Requena N."/>
            <person name="Rosikiewicz P."/>
            <person name="Riley R."/>
            <person name="Saito K."/>
            <person name="San Clemente H."/>
            <person name="Shapiro H."/>
            <person name="van Tuinen D."/>
            <person name="Becard G."/>
            <person name="Bonfante P."/>
            <person name="Paszkowski U."/>
            <person name="Shachar-Hill Y."/>
            <person name="Young J.P."/>
            <person name="Sanders I.R."/>
            <person name="Henrissat B."/>
            <person name="Rensing S.A."/>
            <person name="Grigoriev I.V."/>
            <person name="Corradi N."/>
            <person name="Roux C."/>
            <person name="Martin F."/>
        </authorList>
    </citation>
    <scope>NUCLEOTIDE SEQUENCE</scope>
    <source>
        <strain evidence="4">DAOM 197198</strain>
    </source>
</reference>
<evidence type="ECO:0000256" key="3">
    <source>
        <dbReference type="SAM" id="SignalP"/>
    </source>
</evidence>
<name>U9TV58_RHIID</name>
<organism evidence="4">
    <name type="scientific">Rhizophagus irregularis (strain DAOM 181602 / DAOM 197198 / MUCL 43194)</name>
    <name type="common">Arbuscular mycorrhizal fungus</name>
    <name type="synonym">Glomus intraradices</name>
    <dbReference type="NCBI Taxonomy" id="747089"/>
    <lineage>
        <taxon>Eukaryota</taxon>
        <taxon>Fungi</taxon>
        <taxon>Fungi incertae sedis</taxon>
        <taxon>Mucoromycota</taxon>
        <taxon>Glomeromycotina</taxon>
        <taxon>Glomeromycetes</taxon>
        <taxon>Glomerales</taxon>
        <taxon>Glomeraceae</taxon>
        <taxon>Rhizophagus</taxon>
    </lineage>
</organism>
<feature type="signal peptide" evidence="3">
    <location>
        <begin position="1"/>
        <end position="20"/>
    </location>
</feature>
<keyword evidence="2" id="KW-1133">Transmembrane helix</keyword>
<keyword evidence="2" id="KW-0812">Transmembrane</keyword>
<feature type="transmembrane region" description="Helical" evidence="2">
    <location>
        <begin position="690"/>
        <end position="706"/>
    </location>
</feature>
<feature type="transmembrane region" description="Helical" evidence="2">
    <location>
        <begin position="855"/>
        <end position="884"/>
    </location>
</feature>